<evidence type="ECO:0000256" key="2">
    <source>
        <dbReference type="ARBA" id="ARBA00023015"/>
    </source>
</evidence>
<comment type="similarity">
    <text evidence="1">Belongs to the LysR transcriptional regulatory family.</text>
</comment>
<dbReference type="PANTHER" id="PTHR30537:SF74">
    <property type="entry name" value="HTH-TYPE TRANSCRIPTIONAL REGULATOR TRPI"/>
    <property type="match status" value="1"/>
</dbReference>
<dbReference type="Proteomes" id="UP000766629">
    <property type="component" value="Unassembled WGS sequence"/>
</dbReference>
<evidence type="ECO:0000313" key="6">
    <source>
        <dbReference type="EMBL" id="MBY6141466.1"/>
    </source>
</evidence>
<dbReference type="InterPro" id="IPR000847">
    <property type="entry name" value="LysR_HTH_N"/>
</dbReference>
<keyword evidence="2" id="KW-0805">Transcription regulation</keyword>
<keyword evidence="4" id="KW-0804">Transcription</keyword>
<evidence type="ECO:0000256" key="1">
    <source>
        <dbReference type="ARBA" id="ARBA00009437"/>
    </source>
</evidence>
<name>A0ABS7NJU4_9RHOB</name>
<evidence type="ECO:0000256" key="4">
    <source>
        <dbReference type="ARBA" id="ARBA00023163"/>
    </source>
</evidence>
<keyword evidence="3" id="KW-0238">DNA-binding</keyword>
<dbReference type="EMBL" id="JAHVJA010000011">
    <property type="protein sequence ID" value="MBY6141466.1"/>
    <property type="molecule type" value="Genomic_DNA"/>
</dbReference>
<dbReference type="CDD" id="cd08432">
    <property type="entry name" value="PBP2_GcdR_TrpI_HvrB_AmpR_like"/>
    <property type="match status" value="1"/>
</dbReference>
<evidence type="ECO:0000256" key="3">
    <source>
        <dbReference type="ARBA" id="ARBA00023125"/>
    </source>
</evidence>
<comment type="caution">
    <text evidence="6">The sequence shown here is derived from an EMBL/GenBank/DDBJ whole genome shotgun (WGS) entry which is preliminary data.</text>
</comment>
<dbReference type="InterPro" id="IPR005119">
    <property type="entry name" value="LysR_subst-bd"/>
</dbReference>
<dbReference type="InterPro" id="IPR036390">
    <property type="entry name" value="WH_DNA-bd_sf"/>
</dbReference>
<organism evidence="6 7">
    <name type="scientific">Leisingera daeponensis</name>
    <dbReference type="NCBI Taxonomy" id="405746"/>
    <lineage>
        <taxon>Bacteria</taxon>
        <taxon>Pseudomonadati</taxon>
        <taxon>Pseudomonadota</taxon>
        <taxon>Alphaproteobacteria</taxon>
        <taxon>Rhodobacterales</taxon>
        <taxon>Roseobacteraceae</taxon>
        <taxon>Leisingera</taxon>
    </lineage>
</organism>
<dbReference type="PANTHER" id="PTHR30537">
    <property type="entry name" value="HTH-TYPE TRANSCRIPTIONAL REGULATOR"/>
    <property type="match status" value="1"/>
</dbReference>
<gene>
    <name evidence="6" type="ORF">KUV26_18655</name>
</gene>
<dbReference type="InterPro" id="IPR058163">
    <property type="entry name" value="LysR-type_TF_proteobact-type"/>
</dbReference>
<feature type="domain" description="HTH lysR-type" evidence="5">
    <location>
        <begin position="6"/>
        <end position="63"/>
    </location>
</feature>
<proteinExistence type="inferred from homology"/>
<evidence type="ECO:0000313" key="7">
    <source>
        <dbReference type="Proteomes" id="UP000766629"/>
    </source>
</evidence>
<dbReference type="SUPFAM" id="SSF53850">
    <property type="entry name" value="Periplasmic binding protein-like II"/>
    <property type="match status" value="1"/>
</dbReference>
<dbReference type="RefSeq" id="WP_222509507.1">
    <property type="nucleotide sequence ID" value="NZ_JAHVJA010000011.1"/>
</dbReference>
<dbReference type="Gene3D" id="1.10.10.10">
    <property type="entry name" value="Winged helix-like DNA-binding domain superfamily/Winged helix DNA-binding domain"/>
    <property type="match status" value="1"/>
</dbReference>
<dbReference type="InterPro" id="IPR036388">
    <property type="entry name" value="WH-like_DNA-bd_sf"/>
</dbReference>
<protein>
    <submittedName>
        <fullName evidence="6">LysR family transcriptional regulator</fullName>
    </submittedName>
</protein>
<dbReference type="Pfam" id="PF00126">
    <property type="entry name" value="HTH_1"/>
    <property type="match status" value="1"/>
</dbReference>
<accession>A0ABS7NJU4</accession>
<dbReference type="Gene3D" id="3.40.190.10">
    <property type="entry name" value="Periplasmic binding protein-like II"/>
    <property type="match status" value="2"/>
</dbReference>
<dbReference type="SUPFAM" id="SSF46785">
    <property type="entry name" value="Winged helix' DNA-binding domain"/>
    <property type="match status" value="1"/>
</dbReference>
<evidence type="ECO:0000259" key="5">
    <source>
        <dbReference type="PROSITE" id="PS50931"/>
    </source>
</evidence>
<reference evidence="6 7" key="1">
    <citation type="submission" date="2021-06" db="EMBL/GenBank/DDBJ databases">
        <title>50 bacteria genomes isolated from Dapeng, Shenzhen, China.</title>
        <authorList>
            <person name="Zheng W."/>
            <person name="Yu S."/>
            <person name="Huang Y."/>
        </authorList>
    </citation>
    <scope>NUCLEOTIDE SEQUENCE [LARGE SCALE GENOMIC DNA]</scope>
    <source>
        <strain evidence="6 7">DP1N14-2</strain>
    </source>
</reference>
<dbReference type="PROSITE" id="PS50931">
    <property type="entry name" value="HTH_LYSR"/>
    <property type="match status" value="1"/>
</dbReference>
<sequence>MKRRLPPFAAVKAFEAAARHCNFQLAAEELGISASAVSHQVKALEDFVAMPLFIRRNNRLILREVGQAYFERLSVALDGIEMATDTLARSTGRSQLTLNLFPSLADVWLIPQLGDFHQKHSDIAVRLSTSELAGDGLNREADFALVYLPKEEVPENAAVLFSDDIVPVAAPEYLAAHGPVESPQDLLQHTLIASLSEDEEWKSWFEAQGIADHRKARYMELDMCSSCLKAAKEGLGITMGRRPYLDHDLVAGRLVAPLPTVVSTGWCLALVTTPRGAGLPYGPRFRNWMIAVSGESGNAWAALG</sequence>
<keyword evidence="7" id="KW-1185">Reference proteome</keyword>
<dbReference type="Pfam" id="PF03466">
    <property type="entry name" value="LysR_substrate"/>
    <property type="match status" value="1"/>
</dbReference>